<dbReference type="InterPro" id="IPR050699">
    <property type="entry name" value="RNA-DNA_Helicase"/>
</dbReference>
<sequence length="1274" mass="142832">MEGLTEALERVTLAGAALDNEAGSLVLERRPPKRLRKSKDTIKKELEKEFLTPSTSFNTRWLNHLQQRWDAPTDYRGLFEIAPTQTRTIIRFTREGLEGRVTGYKEVTVPANSATAKNSTSLLRKPANRAEFVRGAAGFFPFAPGGLDGVEAIAAIEDEALREDGSGVKKSGGLDRVINFSAEGGLLEIPPGFTRGLSFQQKSTKDTKAAEEIERALGEEPTPVTGGEEGNEDAVETNGLATPDDEGATQGEDEIDSLLPVEFPALAPHGPLGMSSTRKGGREWAHMVDVNRDISNFGELVPDMARDWPFELDTFQKEAVYHLEHGDSVFVAAHTSAGKTVVAEYAIALAAKHMTKAIYTSPIKALSNQKFRDFRLTFDDVGILTGDVQIRPEASCLIMTTEILRSMLYRGADLIRDVEFVIFDEVHYVNDLERGVVWEEVIIMLPEHVTLILLSATVPNTYEFASWVGRTKKKDIYVISTPKRPVPLEHFLWASKAMYKIVNAEKKFLDGGWKDANDALTGKDKIKAPPAKEEAGRGGGNNRGARGGQNPRGRGQQHQRGGAQRGGPPAQRGRGNIARTGRGGGRTTAAQDRNIWVHLIQHLRNKDLLPACIFVFSKKRCEENAEALSNLDYCTAKEKSAIHMRIEKSLARLSPEDRDLPQIRRLRELLSRGIAVHHGGMLPIVKEVVEILFAESLVKVLFATETFAMGLNLPTRTVVFSGFRKHDGRAFRDLLPGEYTQMAGRAGRRGLDTVGTVIIVAPGADEAPPVAQLREMMLGTPTKLRSQFRLTYNMILNLLRVEALKIEEMIKRSFSEHATQALLPEHENKVKLSEADLEKVKREPCKICDVDLELCHQACMNYQRLTNELHLALLSNPVGRRVLGPKRLIVYKKDGIRSVGMLTQEGTSKGHEPTVQVFEISRNRQRKNDDLLPYLAPFATKFRPMPSKEDDMILKVVYIPLNDIECLTRTSVDIPDTVQNFKKRKQALELARDQFVPLCGSWNFIDWDEYDWGKIKALNFREIDDARRKEGVVASQRECLKCPSFLKHFAMEHDEWIIKENILQLRQLMSDQNLQLLPDYEQRINVLKDLGFIDEANRVELKGKVACEIHSADELVLTELILENVLAEYEPEEIVALLSAFVFQEKTDVEPTLTAALERGKAKIVEISERVNQLQTLHQVILSADDSNDFVSKPRFGMVEVVYEWARGMSFNRITDLTDVMEGTIVRVITRLDETCREVKNAARIIGDPTLFQKMGSCQELIKRDICNCASLYL</sequence>
<dbReference type="InterPro" id="IPR012961">
    <property type="entry name" value="Ski2/MTR4_C"/>
</dbReference>
<feature type="region of interest" description="Disordered" evidence="9">
    <location>
        <begin position="519"/>
        <end position="588"/>
    </location>
</feature>
<keyword evidence="6" id="KW-0347">Helicase</keyword>
<dbReference type="OrthoDB" id="64767at2759"/>
<dbReference type="Gene3D" id="1.20.1500.20">
    <property type="match status" value="1"/>
</dbReference>
<keyword evidence="4" id="KW-0547">Nucleotide-binding</keyword>
<dbReference type="CDD" id="cd18795">
    <property type="entry name" value="SF2_C_Ski2"/>
    <property type="match status" value="1"/>
</dbReference>
<dbReference type="PIRSF" id="PIRSF005198">
    <property type="entry name" value="Antiviral_helicase_SKI2"/>
    <property type="match status" value="1"/>
</dbReference>
<dbReference type="InterPro" id="IPR011545">
    <property type="entry name" value="DEAD/DEAH_box_helicase_dom"/>
</dbReference>
<dbReference type="FunFam" id="1.10.3380.30:FF:000001">
    <property type="entry name" value="Ski2 ATP-dependent RNA helicase"/>
    <property type="match status" value="1"/>
</dbReference>
<reference evidence="12" key="1">
    <citation type="journal article" date="2020" name="Stud. Mycol.">
        <title>101 Dothideomycetes genomes: a test case for predicting lifestyles and emergence of pathogens.</title>
        <authorList>
            <person name="Haridas S."/>
            <person name="Albert R."/>
            <person name="Binder M."/>
            <person name="Bloem J."/>
            <person name="Labutti K."/>
            <person name="Salamov A."/>
            <person name="Andreopoulos B."/>
            <person name="Baker S."/>
            <person name="Barry K."/>
            <person name="Bills G."/>
            <person name="Bluhm B."/>
            <person name="Cannon C."/>
            <person name="Castanera R."/>
            <person name="Culley D."/>
            <person name="Daum C."/>
            <person name="Ezra D."/>
            <person name="Gonzalez J."/>
            <person name="Henrissat B."/>
            <person name="Kuo A."/>
            <person name="Liang C."/>
            <person name="Lipzen A."/>
            <person name="Lutzoni F."/>
            <person name="Magnuson J."/>
            <person name="Mondo S."/>
            <person name="Nolan M."/>
            <person name="Ohm R."/>
            <person name="Pangilinan J."/>
            <person name="Park H.-J."/>
            <person name="Ramirez L."/>
            <person name="Alfaro M."/>
            <person name="Sun H."/>
            <person name="Tritt A."/>
            <person name="Yoshinaga Y."/>
            <person name="Zwiers L.-H."/>
            <person name="Turgeon B."/>
            <person name="Goodwin S."/>
            <person name="Spatafora J."/>
            <person name="Crous P."/>
            <person name="Grigoriev I."/>
        </authorList>
    </citation>
    <scope>NUCLEOTIDE SEQUENCE</scope>
    <source>
        <strain evidence="12">CBS 627.86</strain>
    </source>
</reference>
<dbReference type="Pfam" id="PF00271">
    <property type="entry name" value="Helicase_C"/>
    <property type="match status" value="1"/>
</dbReference>
<dbReference type="PANTHER" id="PTHR12131:SF1">
    <property type="entry name" value="ATP-DEPENDENT RNA HELICASE SUPV3L1, MITOCHONDRIAL-RELATED"/>
    <property type="match status" value="1"/>
</dbReference>
<evidence type="ECO:0000256" key="2">
    <source>
        <dbReference type="ARBA" id="ARBA00010140"/>
    </source>
</evidence>
<evidence type="ECO:0000313" key="13">
    <source>
        <dbReference type="Proteomes" id="UP000799770"/>
    </source>
</evidence>
<feature type="compositionally biased region" description="Basic and acidic residues" evidence="9">
    <location>
        <begin position="519"/>
        <end position="536"/>
    </location>
</feature>
<dbReference type="SUPFAM" id="SSF52540">
    <property type="entry name" value="P-loop containing nucleoside triphosphate hydrolases"/>
    <property type="match status" value="1"/>
</dbReference>
<evidence type="ECO:0000256" key="8">
    <source>
        <dbReference type="ARBA" id="ARBA00022884"/>
    </source>
</evidence>
<evidence type="ECO:0000256" key="3">
    <source>
        <dbReference type="ARBA" id="ARBA00022490"/>
    </source>
</evidence>
<evidence type="ECO:0000256" key="5">
    <source>
        <dbReference type="ARBA" id="ARBA00022801"/>
    </source>
</evidence>
<protein>
    <submittedName>
        <fullName evidence="12">NUC185 domain-containing protein</fullName>
    </submittedName>
</protein>
<dbReference type="InterPro" id="IPR001650">
    <property type="entry name" value="Helicase_C-like"/>
</dbReference>
<dbReference type="PROSITE" id="PS51192">
    <property type="entry name" value="HELICASE_ATP_BIND_1"/>
    <property type="match status" value="1"/>
</dbReference>
<keyword evidence="3" id="KW-0963">Cytoplasm</keyword>
<gene>
    <name evidence="12" type="ORF">BDV96DRAFT_621551</name>
</gene>
<proteinExistence type="inferred from homology"/>
<dbReference type="PROSITE" id="PS51194">
    <property type="entry name" value="HELICASE_CTER"/>
    <property type="match status" value="1"/>
</dbReference>
<feature type="compositionally biased region" description="Gly residues" evidence="9">
    <location>
        <begin position="537"/>
        <end position="547"/>
    </location>
</feature>
<dbReference type="SMART" id="SM01142">
    <property type="entry name" value="DSHCT"/>
    <property type="match status" value="1"/>
</dbReference>
<evidence type="ECO:0000256" key="6">
    <source>
        <dbReference type="ARBA" id="ARBA00022806"/>
    </source>
</evidence>
<keyword evidence="7" id="KW-0067">ATP-binding</keyword>
<feature type="compositionally biased region" description="Low complexity" evidence="9">
    <location>
        <begin position="548"/>
        <end position="580"/>
    </location>
</feature>
<evidence type="ECO:0000256" key="4">
    <source>
        <dbReference type="ARBA" id="ARBA00022741"/>
    </source>
</evidence>
<keyword evidence="8" id="KW-0694">RNA-binding</keyword>
<dbReference type="Gene3D" id="1.10.3380.30">
    <property type="match status" value="1"/>
</dbReference>
<dbReference type="GO" id="GO:0016787">
    <property type="term" value="F:hydrolase activity"/>
    <property type="evidence" value="ECO:0007669"/>
    <property type="project" value="UniProtKB-KW"/>
</dbReference>
<feature type="region of interest" description="Disordered" evidence="9">
    <location>
        <begin position="215"/>
        <end position="251"/>
    </location>
</feature>
<evidence type="ECO:0000256" key="7">
    <source>
        <dbReference type="ARBA" id="ARBA00022840"/>
    </source>
</evidence>
<dbReference type="Proteomes" id="UP000799770">
    <property type="component" value="Unassembled WGS sequence"/>
</dbReference>
<keyword evidence="13" id="KW-1185">Reference proteome</keyword>
<dbReference type="Pfam" id="PF13234">
    <property type="entry name" value="MTR4_beta-barrel"/>
    <property type="match status" value="1"/>
</dbReference>
<dbReference type="GO" id="GO:0003724">
    <property type="term" value="F:RNA helicase activity"/>
    <property type="evidence" value="ECO:0007669"/>
    <property type="project" value="InterPro"/>
</dbReference>
<dbReference type="AlphaFoldDB" id="A0A6A5Z8Z1"/>
<evidence type="ECO:0000313" key="12">
    <source>
        <dbReference type="EMBL" id="KAF2115989.1"/>
    </source>
</evidence>
<dbReference type="PANTHER" id="PTHR12131">
    <property type="entry name" value="ATP-DEPENDENT RNA AND DNA HELICASE"/>
    <property type="match status" value="1"/>
</dbReference>
<name>A0A6A5Z8Z1_9PLEO</name>
<dbReference type="Pfam" id="PF08148">
    <property type="entry name" value="DSHCT"/>
    <property type="match status" value="1"/>
</dbReference>
<dbReference type="FunFam" id="3.40.50.300:FF:000354">
    <property type="entry name" value="ATP-dependent RNA helicase SKI2"/>
    <property type="match status" value="1"/>
</dbReference>
<dbReference type="GO" id="GO:0003723">
    <property type="term" value="F:RNA binding"/>
    <property type="evidence" value="ECO:0007669"/>
    <property type="project" value="UniProtKB-KW"/>
</dbReference>
<evidence type="ECO:0000256" key="9">
    <source>
        <dbReference type="SAM" id="MobiDB-lite"/>
    </source>
</evidence>
<evidence type="ECO:0000256" key="1">
    <source>
        <dbReference type="ARBA" id="ARBA00004496"/>
    </source>
</evidence>
<comment type="similarity">
    <text evidence="2">Belongs to the helicase family. SKI2 subfamily.</text>
</comment>
<evidence type="ECO:0000259" key="11">
    <source>
        <dbReference type="PROSITE" id="PS51194"/>
    </source>
</evidence>
<dbReference type="InterPro" id="IPR048392">
    <property type="entry name" value="MTR4-like_stalk"/>
</dbReference>
<dbReference type="Pfam" id="PF21408">
    <property type="entry name" value="MTR4-like_stalk"/>
    <property type="match status" value="1"/>
</dbReference>
<feature type="domain" description="Helicase C-terminal" evidence="11">
    <location>
        <begin position="598"/>
        <end position="799"/>
    </location>
</feature>
<dbReference type="FunFam" id="3.40.50.300:FF:000987">
    <property type="entry name" value="DEAD/DEAH box RNA helicase"/>
    <property type="match status" value="1"/>
</dbReference>
<dbReference type="InterPro" id="IPR016438">
    <property type="entry name" value="SKI2-like"/>
</dbReference>
<dbReference type="Gene3D" id="3.40.50.300">
    <property type="entry name" value="P-loop containing nucleotide triphosphate hydrolases"/>
    <property type="match status" value="2"/>
</dbReference>
<dbReference type="InterPro" id="IPR040801">
    <property type="entry name" value="Ski2_N"/>
</dbReference>
<dbReference type="GO" id="GO:0055087">
    <property type="term" value="C:Ski complex"/>
    <property type="evidence" value="ECO:0007669"/>
    <property type="project" value="TreeGrafter"/>
</dbReference>
<dbReference type="InterPro" id="IPR025696">
    <property type="entry name" value="Beta-barrel_MTR4"/>
</dbReference>
<dbReference type="InterPro" id="IPR014001">
    <property type="entry name" value="Helicase_ATP-bd"/>
</dbReference>
<comment type="subcellular location">
    <subcellularLocation>
        <location evidence="1">Cytoplasm</location>
    </subcellularLocation>
</comment>
<dbReference type="SMART" id="SM00487">
    <property type="entry name" value="DEXDc"/>
    <property type="match status" value="1"/>
</dbReference>
<feature type="domain" description="Helicase ATP-binding" evidence="10">
    <location>
        <begin position="320"/>
        <end position="476"/>
    </location>
</feature>
<dbReference type="GO" id="GO:0070478">
    <property type="term" value="P:nuclear-transcribed mRNA catabolic process, 3'-5' exonucleolytic nonsense-mediated decay"/>
    <property type="evidence" value="ECO:0007669"/>
    <property type="project" value="TreeGrafter"/>
</dbReference>
<dbReference type="Pfam" id="PF17911">
    <property type="entry name" value="Ski2_N"/>
    <property type="match status" value="1"/>
</dbReference>
<dbReference type="SMART" id="SM00490">
    <property type="entry name" value="HELICc"/>
    <property type="match status" value="1"/>
</dbReference>
<organism evidence="12 13">
    <name type="scientific">Lophiotrema nucula</name>
    <dbReference type="NCBI Taxonomy" id="690887"/>
    <lineage>
        <taxon>Eukaryota</taxon>
        <taxon>Fungi</taxon>
        <taxon>Dikarya</taxon>
        <taxon>Ascomycota</taxon>
        <taxon>Pezizomycotina</taxon>
        <taxon>Dothideomycetes</taxon>
        <taxon>Pleosporomycetidae</taxon>
        <taxon>Pleosporales</taxon>
        <taxon>Lophiotremataceae</taxon>
        <taxon>Lophiotrema</taxon>
    </lineage>
</organism>
<dbReference type="GO" id="GO:0005524">
    <property type="term" value="F:ATP binding"/>
    <property type="evidence" value="ECO:0007669"/>
    <property type="project" value="UniProtKB-KW"/>
</dbReference>
<dbReference type="InterPro" id="IPR027417">
    <property type="entry name" value="P-loop_NTPase"/>
</dbReference>
<dbReference type="Pfam" id="PF00270">
    <property type="entry name" value="DEAD"/>
    <property type="match status" value="1"/>
</dbReference>
<evidence type="ECO:0000259" key="10">
    <source>
        <dbReference type="PROSITE" id="PS51192"/>
    </source>
</evidence>
<keyword evidence="5" id="KW-0378">Hydrolase</keyword>
<accession>A0A6A5Z8Z1</accession>
<dbReference type="EMBL" id="ML977322">
    <property type="protein sequence ID" value="KAF2115989.1"/>
    <property type="molecule type" value="Genomic_DNA"/>
</dbReference>